<keyword evidence="15" id="KW-1185">Reference proteome</keyword>
<dbReference type="InterPro" id="IPR003593">
    <property type="entry name" value="AAA+_ATPase"/>
</dbReference>
<comment type="similarity">
    <text evidence="1 11">Belongs to the DnaX/STICHEL family.</text>
</comment>
<evidence type="ECO:0000256" key="10">
    <source>
        <dbReference type="ARBA" id="ARBA00049244"/>
    </source>
</evidence>
<dbReference type="OrthoDB" id="9810148at2"/>
<comment type="subunit">
    <text evidence="11">DNA polymerase III contains a core (composed of alpha, epsilon and theta chains) that associates with a tau subunit. This core dimerizes to form the POLIII' complex. PolIII' associates with the gamma complex (composed of gamma, delta, delta', psi and chi chains) and with the beta chain to form the complete DNA polymerase III complex.</text>
</comment>
<evidence type="ECO:0000256" key="12">
    <source>
        <dbReference type="SAM" id="MobiDB-lite"/>
    </source>
</evidence>
<dbReference type="EMBL" id="CP001734">
    <property type="protein sequence ID" value="ACV67803.1"/>
    <property type="molecule type" value="Genomic_DNA"/>
</dbReference>
<dbReference type="Gene3D" id="3.40.50.300">
    <property type="entry name" value="P-loop containing nucleotide triphosphate hydrolases"/>
    <property type="match status" value="1"/>
</dbReference>
<organism evidence="14 15">
    <name type="scientific">Desulfohalobium retbaense (strain ATCC 49708 / DSM 5692 / JCM 16813 / HR100)</name>
    <dbReference type="NCBI Taxonomy" id="485915"/>
    <lineage>
        <taxon>Bacteria</taxon>
        <taxon>Pseudomonadati</taxon>
        <taxon>Thermodesulfobacteriota</taxon>
        <taxon>Desulfovibrionia</taxon>
        <taxon>Desulfovibrionales</taxon>
        <taxon>Desulfohalobiaceae</taxon>
        <taxon>Desulfohalobium</taxon>
    </lineage>
</organism>
<dbReference type="InterPro" id="IPR012763">
    <property type="entry name" value="DNA_pol_III_sug/sutau_N"/>
</dbReference>
<evidence type="ECO:0000256" key="8">
    <source>
        <dbReference type="ARBA" id="ARBA00022840"/>
    </source>
</evidence>
<evidence type="ECO:0000256" key="2">
    <source>
        <dbReference type="ARBA" id="ARBA00022679"/>
    </source>
</evidence>
<dbReference type="InterPro" id="IPR045085">
    <property type="entry name" value="HLD_clamp_pol_III_gamma_tau"/>
</dbReference>
<proteinExistence type="inferred from homology"/>
<dbReference type="Gene3D" id="1.20.272.10">
    <property type="match status" value="1"/>
</dbReference>
<evidence type="ECO:0000256" key="9">
    <source>
        <dbReference type="ARBA" id="ARBA00022932"/>
    </source>
</evidence>
<dbReference type="GO" id="GO:0046872">
    <property type="term" value="F:metal ion binding"/>
    <property type="evidence" value="ECO:0007669"/>
    <property type="project" value="UniProtKB-KW"/>
</dbReference>
<comment type="catalytic activity">
    <reaction evidence="10 11">
        <text>DNA(n) + a 2'-deoxyribonucleoside 5'-triphosphate = DNA(n+1) + diphosphate</text>
        <dbReference type="Rhea" id="RHEA:22508"/>
        <dbReference type="Rhea" id="RHEA-COMP:17339"/>
        <dbReference type="Rhea" id="RHEA-COMP:17340"/>
        <dbReference type="ChEBI" id="CHEBI:33019"/>
        <dbReference type="ChEBI" id="CHEBI:61560"/>
        <dbReference type="ChEBI" id="CHEBI:173112"/>
        <dbReference type="EC" id="2.7.7.7"/>
    </reaction>
</comment>
<dbReference type="CDD" id="cd18137">
    <property type="entry name" value="HLD_clamp_pol_III_gamma_tau"/>
    <property type="match status" value="1"/>
</dbReference>
<dbReference type="SUPFAM" id="SSF52540">
    <property type="entry name" value="P-loop containing nucleoside triphosphate hydrolases"/>
    <property type="match status" value="1"/>
</dbReference>
<feature type="region of interest" description="Disordered" evidence="12">
    <location>
        <begin position="371"/>
        <end position="419"/>
    </location>
</feature>
<reference evidence="14 15" key="2">
    <citation type="journal article" date="2010" name="Stand. Genomic Sci.">
        <title>Complete genome sequence of Desulfohalobium retbaense type strain (HR(100)).</title>
        <authorList>
            <person name="Spring S."/>
            <person name="Nolan M."/>
            <person name="Lapidus A."/>
            <person name="Glavina Del Rio T."/>
            <person name="Copeland A."/>
            <person name="Tice H."/>
            <person name="Cheng J.F."/>
            <person name="Lucas S."/>
            <person name="Land M."/>
            <person name="Chen F."/>
            <person name="Bruce D."/>
            <person name="Goodwin L."/>
            <person name="Pitluck S."/>
            <person name="Ivanova N."/>
            <person name="Mavromatis K."/>
            <person name="Mikhailova N."/>
            <person name="Pati A."/>
            <person name="Chen A."/>
            <person name="Palaniappan K."/>
            <person name="Hauser L."/>
            <person name="Chang Y.J."/>
            <person name="Jeffries C.D."/>
            <person name="Munk C."/>
            <person name="Kiss H."/>
            <person name="Chain P."/>
            <person name="Han C."/>
            <person name="Brettin T."/>
            <person name="Detter J.C."/>
            <person name="Schuler E."/>
            <person name="Goker M."/>
            <person name="Rohde M."/>
            <person name="Bristow J."/>
            <person name="Eisen J.A."/>
            <person name="Markowitz V."/>
            <person name="Hugenholtz P."/>
            <person name="Kyrpides N.C."/>
            <person name="Klenk H.P."/>
        </authorList>
    </citation>
    <scope>NUCLEOTIDE SEQUENCE [LARGE SCALE GENOMIC DNA]</scope>
    <source>
        <strain evidence="14 15">DSM 5692</strain>
    </source>
</reference>
<comment type="function">
    <text evidence="11">DNA polymerase III is a complex, multichain enzyme responsible for most of the replicative synthesis in bacteria. This DNA polymerase also exhibits 3' to 5' exonuclease activity.</text>
</comment>
<feature type="domain" description="AAA+ ATPase" evidence="13">
    <location>
        <begin position="37"/>
        <end position="197"/>
    </location>
</feature>
<feature type="compositionally biased region" description="Low complexity" evidence="12">
    <location>
        <begin position="388"/>
        <end position="399"/>
    </location>
</feature>
<keyword evidence="5" id="KW-0479">Metal-binding</keyword>
<dbReference type="GO" id="GO:0003887">
    <property type="term" value="F:DNA-directed DNA polymerase activity"/>
    <property type="evidence" value="ECO:0007669"/>
    <property type="project" value="UniProtKB-KW"/>
</dbReference>
<dbReference type="Pfam" id="PF13177">
    <property type="entry name" value="DNA_pol3_delta2"/>
    <property type="match status" value="1"/>
</dbReference>
<reference evidence="15" key="1">
    <citation type="submission" date="2009-09" db="EMBL/GenBank/DDBJ databases">
        <title>The complete chromosome of Desulfohalobium retbaense DSM 5692.</title>
        <authorList>
            <consortium name="US DOE Joint Genome Institute (JGI-PGF)"/>
            <person name="Lucas S."/>
            <person name="Copeland A."/>
            <person name="Lapidus A."/>
            <person name="Glavina del Rio T."/>
            <person name="Dalin E."/>
            <person name="Tice H."/>
            <person name="Bruce D."/>
            <person name="Goodwin L."/>
            <person name="Pitluck S."/>
            <person name="Kyrpides N."/>
            <person name="Mavromatis K."/>
            <person name="Ivanova N."/>
            <person name="Mikhailova N."/>
            <person name="Munk A.C."/>
            <person name="Brettin T."/>
            <person name="Detter J.C."/>
            <person name="Han C."/>
            <person name="Tapia R."/>
            <person name="Larimer F."/>
            <person name="Land M."/>
            <person name="Hauser L."/>
            <person name="Markowitz V."/>
            <person name="Cheng J.-F."/>
            <person name="Hugenholtz P."/>
            <person name="Woyke T."/>
            <person name="Wu D."/>
            <person name="Spring S."/>
            <person name="Klenk H.-P."/>
            <person name="Eisen J.A."/>
        </authorList>
    </citation>
    <scope>NUCLEOTIDE SEQUENCE [LARGE SCALE GENOMIC DNA]</scope>
    <source>
        <strain evidence="15">DSM 5692</strain>
    </source>
</reference>
<dbReference type="HOGENOM" id="CLU_006229_0_7_7"/>
<dbReference type="InterPro" id="IPR008921">
    <property type="entry name" value="DNA_pol3_clamp-load_cplx_C"/>
</dbReference>
<dbReference type="InterPro" id="IPR022754">
    <property type="entry name" value="DNA_pol_III_gamma-3"/>
</dbReference>
<dbReference type="PANTHER" id="PTHR11669">
    <property type="entry name" value="REPLICATION FACTOR C / DNA POLYMERASE III GAMMA-TAU SUBUNIT"/>
    <property type="match status" value="1"/>
</dbReference>
<dbReference type="Pfam" id="PF12169">
    <property type="entry name" value="DNA_pol3_gamma3"/>
    <property type="match status" value="1"/>
</dbReference>
<dbReference type="GO" id="GO:0005524">
    <property type="term" value="F:ATP binding"/>
    <property type="evidence" value="ECO:0007669"/>
    <property type="project" value="UniProtKB-KW"/>
</dbReference>
<feature type="compositionally biased region" description="Polar residues" evidence="12">
    <location>
        <begin position="400"/>
        <end position="416"/>
    </location>
</feature>
<evidence type="ECO:0000313" key="15">
    <source>
        <dbReference type="Proteomes" id="UP000001052"/>
    </source>
</evidence>
<accession>C8X0H8</accession>
<dbReference type="eggNOG" id="COG2812">
    <property type="taxonomic scope" value="Bacteria"/>
</dbReference>
<protein>
    <recommendedName>
        <fullName evidence="11">DNA polymerase III subunit gamma/tau</fullName>
        <ecNumber evidence="11">2.7.7.7</ecNumber>
    </recommendedName>
</protein>
<keyword evidence="6 11" id="KW-0547">Nucleotide-binding</keyword>
<evidence type="ECO:0000256" key="3">
    <source>
        <dbReference type="ARBA" id="ARBA00022695"/>
    </source>
</evidence>
<dbReference type="FunFam" id="1.10.8.60:FF:000013">
    <property type="entry name" value="DNA polymerase III subunit gamma/tau"/>
    <property type="match status" value="1"/>
</dbReference>
<dbReference type="InterPro" id="IPR027417">
    <property type="entry name" value="P-loop_NTPase"/>
</dbReference>
<keyword evidence="7" id="KW-0862">Zinc</keyword>
<keyword evidence="8 11" id="KW-0067">ATP-binding</keyword>
<evidence type="ECO:0000256" key="4">
    <source>
        <dbReference type="ARBA" id="ARBA00022705"/>
    </source>
</evidence>
<dbReference type="Pfam" id="PF22608">
    <property type="entry name" value="DNAX_ATPase_lid"/>
    <property type="match status" value="1"/>
</dbReference>
<dbReference type="NCBIfam" id="TIGR02397">
    <property type="entry name" value="dnaX_nterm"/>
    <property type="match status" value="1"/>
</dbReference>
<dbReference type="Gene3D" id="1.10.8.60">
    <property type="match status" value="1"/>
</dbReference>
<evidence type="ECO:0000256" key="11">
    <source>
        <dbReference type="RuleBase" id="RU364063"/>
    </source>
</evidence>
<name>C8X0H8_DESRD</name>
<keyword evidence="3 11" id="KW-0548">Nucleotidyltransferase</keyword>
<keyword evidence="2 11" id="KW-0808">Transferase</keyword>
<evidence type="ECO:0000313" key="14">
    <source>
        <dbReference type="EMBL" id="ACV67803.1"/>
    </source>
</evidence>
<keyword evidence="9 11" id="KW-0239">DNA-directed DNA polymerase</keyword>
<dbReference type="PANTHER" id="PTHR11669:SF0">
    <property type="entry name" value="PROTEIN STICHEL-LIKE 2"/>
    <property type="match status" value="1"/>
</dbReference>
<dbReference type="Proteomes" id="UP000001052">
    <property type="component" value="Chromosome"/>
</dbReference>
<dbReference type="SUPFAM" id="SSF48019">
    <property type="entry name" value="post-AAA+ oligomerization domain-like"/>
    <property type="match status" value="1"/>
</dbReference>
<keyword evidence="4 11" id="KW-0235">DNA replication</keyword>
<evidence type="ECO:0000256" key="6">
    <source>
        <dbReference type="ARBA" id="ARBA00022741"/>
    </source>
</evidence>
<evidence type="ECO:0000256" key="7">
    <source>
        <dbReference type="ARBA" id="ARBA00022833"/>
    </source>
</evidence>
<evidence type="ECO:0000256" key="5">
    <source>
        <dbReference type="ARBA" id="ARBA00022723"/>
    </source>
</evidence>
<dbReference type="InterPro" id="IPR050238">
    <property type="entry name" value="DNA_Rep/Repair_Clamp_Loader"/>
</dbReference>
<gene>
    <name evidence="11" type="primary">dnaX</name>
    <name evidence="14" type="ordered locus">Dret_0506</name>
</gene>
<dbReference type="SMART" id="SM00382">
    <property type="entry name" value="AAA"/>
    <property type="match status" value="1"/>
</dbReference>
<dbReference type="KEGG" id="drt:Dret_0506"/>
<dbReference type="CDD" id="cd00009">
    <property type="entry name" value="AAA"/>
    <property type="match status" value="1"/>
</dbReference>
<dbReference type="RefSeq" id="WP_015750961.1">
    <property type="nucleotide sequence ID" value="NC_013223.1"/>
</dbReference>
<sequence>MSPGPLTHTYRPQTFSTVVGQKQVRTILSRAAAENQVAPAYLFSGTRGVGKTTVARILAKAINCEQGPASEPCNQCRHCREITQGTGVDVVEIDGASHTGVDHVRKLKEDVGYAPLSCRYKVIIIDEAHMLSKAAFNALLKTLEEPPPQAIFIMATTEPHRFPATIISRCQHHIFQRLRQEELTDHLRRVLENEAIEMDAEAVRLIARKGAGSVRDAMSLLAQVLALGQRRLESAHVREVLGLAGQETLLSLFEALRDQDCIAINTVLRSVLDQGLDLAFFLRELTATWRNLFLLKQSGEGALSLLDLPQEEAREWLQWAEAFSASHIHACWQMTLEGQRRVLTSVEPALALELLLLNLAFMQDLVPLGQPGSGSSGPAPGSAGGTSGRRASGAAPAGSQTAAPQKPQSPVQSAAESSEEKTWEGFVRYCQQAVEGEAAKLPGLNHVQGEIDGGCLRIQCQSRVQAERFAVTEKKNLLHDLACQYFETDMELEVHQPKESAPPDRNTLKKEVLEHPAIQEALSAFQAQLVEVRPKSGR</sequence>
<dbReference type="GO" id="GO:0009360">
    <property type="term" value="C:DNA polymerase III complex"/>
    <property type="evidence" value="ECO:0007669"/>
    <property type="project" value="InterPro"/>
</dbReference>
<dbReference type="EC" id="2.7.7.7" evidence="11"/>
<dbReference type="GO" id="GO:0006261">
    <property type="term" value="P:DNA-templated DNA replication"/>
    <property type="evidence" value="ECO:0007669"/>
    <property type="project" value="TreeGrafter"/>
</dbReference>
<dbReference type="STRING" id="485915.Dret_0506"/>
<evidence type="ECO:0000259" key="13">
    <source>
        <dbReference type="SMART" id="SM00382"/>
    </source>
</evidence>
<evidence type="ECO:0000256" key="1">
    <source>
        <dbReference type="ARBA" id="ARBA00006360"/>
    </source>
</evidence>
<dbReference type="NCBIfam" id="NF004046">
    <property type="entry name" value="PRK05563.1"/>
    <property type="match status" value="1"/>
</dbReference>
<dbReference type="AlphaFoldDB" id="C8X0H8"/>
<dbReference type="FunFam" id="3.40.50.300:FF:000014">
    <property type="entry name" value="DNA polymerase III subunit gamma/tau"/>
    <property type="match status" value="1"/>
</dbReference>
<dbReference type="GO" id="GO:0003677">
    <property type="term" value="F:DNA binding"/>
    <property type="evidence" value="ECO:0007669"/>
    <property type="project" value="InterPro"/>
</dbReference>